<dbReference type="Gene3D" id="3.10.110.10">
    <property type="entry name" value="Ubiquitin Conjugating Enzyme"/>
    <property type="match status" value="2"/>
</dbReference>
<gene>
    <name evidence="6" type="primary">UBC11_5</name>
    <name evidence="6" type="ORF">CFP56_043860</name>
</gene>
<dbReference type="CDD" id="cd09917">
    <property type="entry name" value="F-box_SF"/>
    <property type="match status" value="1"/>
</dbReference>
<evidence type="ECO:0000256" key="2">
    <source>
        <dbReference type="ARBA" id="ARBA00022786"/>
    </source>
</evidence>
<dbReference type="InterPro" id="IPR023313">
    <property type="entry name" value="UBQ-conjugating_AS"/>
</dbReference>
<name>A0AAW0LHH2_QUESU</name>
<keyword evidence="4" id="KW-0067">ATP-binding</keyword>
<dbReference type="SMART" id="SM00212">
    <property type="entry name" value="UBCc"/>
    <property type="match status" value="1"/>
</dbReference>
<evidence type="ECO:0000313" key="6">
    <source>
        <dbReference type="EMBL" id="KAK7850747.1"/>
    </source>
</evidence>
<evidence type="ECO:0000313" key="7">
    <source>
        <dbReference type="Proteomes" id="UP000237347"/>
    </source>
</evidence>
<accession>A0AAW0LHH2</accession>
<dbReference type="PROSITE" id="PS00183">
    <property type="entry name" value="UBC_1"/>
    <property type="match status" value="1"/>
</dbReference>
<dbReference type="Gene3D" id="1.20.1280.50">
    <property type="match status" value="1"/>
</dbReference>
<dbReference type="InterPro" id="IPR036047">
    <property type="entry name" value="F-box-like_dom_sf"/>
</dbReference>
<dbReference type="PANTHER" id="PTHR24068">
    <property type="entry name" value="UBIQUITIN-CONJUGATING ENZYME E2"/>
    <property type="match status" value="1"/>
</dbReference>
<evidence type="ECO:0000256" key="4">
    <source>
        <dbReference type="RuleBase" id="RU362109"/>
    </source>
</evidence>
<comment type="caution">
    <text evidence="6">The sequence shown here is derived from an EMBL/GenBank/DDBJ whole genome shotgun (WGS) entry which is preliminary data.</text>
</comment>
<dbReference type="InterPro" id="IPR001810">
    <property type="entry name" value="F-box_dom"/>
</dbReference>
<comment type="similarity">
    <text evidence="4">Belongs to the ubiquitin-conjugating enzyme family.</text>
</comment>
<keyword evidence="7" id="KW-1185">Reference proteome</keyword>
<dbReference type="SUPFAM" id="SSF54495">
    <property type="entry name" value="UBC-like"/>
    <property type="match status" value="1"/>
</dbReference>
<dbReference type="InterPro" id="IPR000608">
    <property type="entry name" value="UBC"/>
</dbReference>
<sequence>MALCSSWSNLPRELIDRIFRRPMDSKDLARCSLVCTNWRNIIVDIWGKKLSLLRPAFKNPSRRILREYEKFQMDPPKGCKARLVESLFHWGAIMIGPQNSLYAGGVYHPNIGQDGCLCLERSWCAAMSISNIIRVIYALFSNPDHEDPLDFEIAHIYRTQRIQYEQKARAWTKKYATARQNSAIDWSQFLVDHKILEPQE</sequence>
<dbReference type="InterPro" id="IPR016135">
    <property type="entry name" value="UBQ-conjugating_enzyme/RWD"/>
</dbReference>
<evidence type="ECO:0000259" key="5">
    <source>
        <dbReference type="PROSITE" id="PS50127"/>
    </source>
</evidence>
<dbReference type="AlphaFoldDB" id="A0AAW0LHH2"/>
<proteinExistence type="inferred from homology"/>
<dbReference type="EMBL" id="PKMF04000096">
    <property type="protein sequence ID" value="KAK7850747.1"/>
    <property type="molecule type" value="Genomic_DNA"/>
</dbReference>
<keyword evidence="4" id="KW-0547">Nucleotide-binding</keyword>
<evidence type="ECO:0000256" key="1">
    <source>
        <dbReference type="ARBA" id="ARBA00022679"/>
    </source>
</evidence>
<dbReference type="Pfam" id="PF12937">
    <property type="entry name" value="F-box-like"/>
    <property type="match status" value="1"/>
</dbReference>
<feature type="active site" description="Glycyl thioester intermediate" evidence="3">
    <location>
        <position position="118"/>
    </location>
</feature>
<keyword evidence="2 4" id="KW-0833">Ubl conjugation pathway</keyword>
<evidence type="ECO:0000256" key="3">
    <source>
        <dbReference type="PROSITE-ProRule" id="PRU10133"/>
    </source>
</evidence>
<keyword evidence="1" id="KW-0808">Transferase</keyword>
<dbReference type="SUPFAM" id="SSF81383">
    <property type="entry name" value="F-box domain"/>
    <property type="match status" value="1"/>
</dbReference>
<dbReference type="GO" id="GO:0016740">
    <property type="term" value="F:transferase activity"/>
    <property type="evidence" value="ECO:0007669"/>
    <property type="project" value="UniProtKB-KW"/>
</dbReference>
<dbReference type="Proteomes" id="UP000237347">
    <property type="component" value="Unassembled WGS sequence"/>
</dbReference>
<organism evidence="6 7">
    <name type="scientific">Quercus suber</name>
    <name type="common">Cork oak</name>
    <dbReference type="NCBI Taxonomy" id="58331"/>
    <lineage>
        <taxon>Eukaryota</taxon>
        <taxon>Viridiplantae</taxon>
        <taxon>Streptophyta</taxon>
        <taxon>Embryophyta</taxon>
        <taxon>Tracheophyta</taxon>
        <taxon>Spermatophyta</taxon>
        <taxon>Magnoliopsida</taxon>
        <taxon>eudicotyledons</taxon>
        <taxon>Gunneridae</taxon>
        <taxon>Pentapetalae</taxon>
        <taxon>rosids</taxon>
        <taxon>fabids</taxon>
        <taxon>Fagales</taxon>
        <taxon>Fagaceae</taxon>
        <taxon>Quercus</taxon>
    </lineage>
</organism>
<dbReference type="GO" id="GO:0005524">
    <property type="term" value="F:ATP binding"/>
    <property type="evidence" value="ECO:0007669"/>
    <property type="project" value="UniProtKB-UniRule"/>
</dbReference>
<dbReference type="PROSITE" id="PS50127">
    <property type="entry name" value="UBC_2"/>
    <property type="match status" value="1"/>
</dbReference>
<feature type="domain" description="UBC core" evidence="5">
    <location>
        <begin position="1"/>
        <end position="177"/>
    </location>
</feature>
<reference evidence="6 7" key="1">
    <citation type="journal article" date="2018" name="Sci. Data">
        <title>The draft genome sequence of cork oak.</title>
        <authorList>
            <person name="Ramos A.M."/>
            <person name="Usie A."/>
            <person name="Barbosa P."/>
            <person name="Barros P.M."/>
            <person name="Capote T."/>
            <person name="Chaves I."/>
            <person name="Simoes F."/>
            <person name="Abreu I."/>
            <person name="Carrasquinho I."/>
            <person name="Faro C."/>
            <person name="Guimaraes J.B."/>
            <person name="Mendonca D."/>
            <person name="Nobrega F."/>
            <person name="Rodrigues L."/>
            <person name="Saibo N.J.M."/>
            <person name="Varela M.C."/>
            <person name="Egas C."/>
            <person name="Matos J."/>
            <person name="Miguel C.M."/>
            <person name="Oliveira M.M."/>
            <person name="Ricardo C.P."/>
            <person name="Goncalves S."/>
        </authorList>
    </citation>
    <scope>NUCLEOTIDE SEQUENCE [LARGE SCALE GENOMIC DNA]</scope>
    <source>
        <strain evidence="7">cv. HL8</strain>
    </source>
</reference>
<dbReference type="SMART" id="SM00256">
    <property type="entry name" value="FBOX"/>
    <property type="match status" value="1"/>
</dbReference>
<dbReference type="Pfam" id="PF00179">
    <property type="entry name" value="UQ_con"/>
    <property type="match status" value="1"/>
</dbReference>
<protein>
    <submittedName>
        <fullName evidence="6">Ubiquitin-conjugating enzyme e2 11</fullName>
    </submittedName>
</protein>